<evidence type="ECO:0000313" key="2">
    <source>
        <dbReference type="Proteomes" id="UP000821845"/>
    </source>
</evidence>
<gene>
    <name evidence="1" type="ORF">HPB50_020349</name>
</gene>
<name>A0ACB7SPM6_HYAAI</name>
<evidence type="ECO:0000313" key="1">
    <source>
        <dbReference type="EMBL" id="KAH6936625.1"/>
    </source>
</evidence>
<accession>A0ACB7SPM6</accession>
<proteinExistence type="predicted"/>
<comment type="caution">
    <text evidence="1">The sequence shown here is derived from an EMBL/GenBank/DDBJ whole genome shotgun (WGS) entry which is preliminary data.</text>
</comment>
<keyword evidence="2" id="KW-1185">Reference proteome</keyword>
<dbReference type="Proteomes" id="UP000821845">
    <property type="component" value="Chromosome 3"/>
</dbReference>
<organism evidence="1 2">
    <name type="scientific">Hyalomma asiaticum</name>
    <name type="common">Tick</name>
    <dbReference type="NCBI Taxonomy" id="266040"/>
    <lineage>
        <taxon>Eukaryota</taxon>
        <taxon>Metazoa</taxon>
        <taxon>Ecdysozoa</taxon>
        <taxon>Arthropoda</taxon>
        <taxon>Chelicerata</taxon>
        <taxon>Arachnida</taxon>
        <taxon>Acari</taxon>
        <taxon>Parasitiformes</taxon>
        <taxon>Ixodida</taxon>
        <taxon>Ixodoidea</taxon>
        <taxon>Ixodidae</taxon>
        <taxon>Hyalomminae</taxon>
        <taxon>Hyalomma</taxon>
    </lineage>
</organism>
<protein>
    <submittedName>
        <fullName evidence="1">Uncharacterized protein</fullName>
    </submittedName>
</protein>
<dbReference type="EMBL" id="CM023483">
    <property type="protein sequence ID" value="KAH6936625.1"/>
    <property type="molecule type" value="Genomic_DNA"/>
</dbReference>
<sequence length="71" mass="8035">MLQAARRFSTAVGTSSNPMLLAARRFSTAVIKNLGVVVVVVEEEKEKAEEVWRKVWPVLWSKKCGRCWAET</sequence>
<reference evidence="1" key="1">
    <citation type="submission" date="2020-05" db="EMBL/GenBank/DDBJ databases">
        <title>Large-scale comparative analyses of tick genomes elucidate their genetic diversity and vector capacities.</title>
        <authorList>
            <person name="Jia N."/>
            <person name="Wang J."/>
            <person name="Shi W."/>
            <person name="Du L."/>
            <person name="Sun Y."/>
            <person name="Zhan W."/>
            <person name="Jiang J."/>
            <person name="Wang Q."/>
            <person name="Zhang B."/>
            <person name="Ji P."/>
            <person name="Sakyi L.B."/>
            <person name="Cui X."/>
            <person name="Yuan T."/>
            <person name="Jiang B."/>
            <person name="Yang W."/>
            <person name="Lam T.T.-Y."/>
            <person name="Chang Q."/>
            <person name="Ding S."/>
            <person name="Wang X."/>
            <person name="Zhu J."/>
            <person name="Ruan X."/>
            <person name="Zhao L."/>
            <person name="Wei J."/>
            <person name="Que T."/>
            <person name="Du C."/>
            <person name="Cheng J."/>
            <person name="Dai P."/>
            <person name="Han X."/>
            <person name="Huang E."/>
            <person name="Gao Y."/>
            <person name="Liu J."/>
            <person name="Shao H."/>
            <person name="Ye R."/>
            <person name="Li L."/>
            <person name="Wei W."/>
            <person name="Wang X."/>
            <person name="Wang C."/>
            <person name="Yang T."/>
            <person name="Huo Q."/>
            <person name="Li W."/>
            <person name="Guo W."/>
            <person name="Chen H."/>
            <person name="Zhou L."/>
            <person name="Ni X."/>
            <person name="Tian J."/>
            <person name="Zhou Y."/>
            <person name="Sheng Y."/>
            <person name="Liu T."/>
            <person name="Pan Y."/>
            <person name="Xia L."/>
            <person name="Li J."/>
            <person name="Zhao F."/>
            <person name="Cao W."/>
        </authorList>
    </citation>
    <scope>NUCLEOTIDE SEQUENCE</scope>
    <source>
        <strain evidence="1">Hyas-2018</strain>
    </source>
</reference>